<dbReference type="InterPro" id="IPR032675">
    <property type="entry name" value="LRR_dom_sf"/>
</dbReference>
<dbReference type="GO" id="GO:0005524">
    <property type="term" value="F:ATP binding"/>
    <property type="evidence" value="ECO:0007669"/>
    <property type="project" value="UniProtKB-KW"/>
</dbReference>
<sequence length="1083" mass="123734">MAASTLATCIRSALHSVDLLLDVMFPSSDQALQTFKSLRFQLRKLEMFALSARKLGNHPSLESFMAKIEDAVGRINVPNHSLEDLTDQSQMLSFHKDINSLEEQIHEWYNNLLDAERGSISLTKSEILEIISSFLESLEQYQSFLESDAAFEILENLLKACQVQISFLRNLILLATQRNVEPSEALLVHAETMAILASRLLAINIERVTENDFLSVLETTMPTDPHVYKAYTDALRSSKCTRNPLPTTVIFWEAFAVYTYVVIPMPGQLVELYEGLRSLMKMILKLRQPNKFDVKIKEDILTMLCDAGIFILSLYQEDVQLETELLKDLLKAVKIILVELEEKDPLVPTFNYRGITQFEFIGFLLQKLMELTSRDAEQTAKSCEQTIKKEVVDMRSFLVDILEMRHNQVEYQSLWDRVLEVAYKVEDFIDYLEVEDSPNYVSTSLDSIMKDIAYIKSIIQVIQRPEIKLKRQEIEVAEVSVNHNTLQSTSITSMEREVVGFQDQANSIIDRLKRGSNNLRIVAIVGMAGLGKTTLAGKVYNDDSVSYSIPVRAWTVVSQTVNKRKVFIDLLAQIDPKKCSEEINSLASTHDLAELLWRSLKGRKYLIVLDDVWDVAAWQSLQESFPDDFKGSRVMLTSRNHNVAPPSMLEGYPYEIQPLSKDESLDLMQRQLFGGNGWPTELYDIGRHISDICNGLPLTIVIEAMMSCYHSTSLVTYVGYAFTLLQTVSWSQKIYCSHVRSLSFKYPENRLLFRDISFMMLISKLLRVLDLEKVRLNWKIPSEIGLLVRLTYLAIGCSCYDIPPSIGNLFNLETLILKTYSGQDINIPDSFWNLRKLKHLYVRGEYASGGLLSVGNLDSSPVLYELDEITGLYVLFTLMERLMKRFPNVRRLKFGLLVRYTSGSNKIVVPSFLNQLESLHVSAKLQKHINSTMFEFSFPRNLKKVTLRNFSLSATSLFNLGKLPNLEVLKLEVVRFEGNTWRIDEEEEGELFCKLRILKLDSQDLQCWSTSSEDQFVSLEKLQLQSCLSLEEMPSCLESIPILQMIQVNSCSNNVEKFVKGIEEVQKGNGNSDLKVFIFPIFS</sequence>
<comment type="similarity">
    <text evidence="1">Belongs to the disease resistance NB-LRR family.</text>
</comment>
<dbReference type="AlphaFoldDB" id="A0AAV1E1F4"/>
<dbReference type="InterPro" id="IPR002182">
    <property type="entry name" value="NB-ARC"/>
</dbReference>
<dbReference type="GO" id="GO:0043531">
    <property type="term" value="F:ADP binding"/>
    <property type="evidence" value="ECO:0007669"/>
    <property type="project" value="InterPro"/>
</dbReference>
<gene>
    <name evidence="6" type="ORF">OLC1_LOCUS20312</name>
</gene>
<dbReference type="Pfam" id="PF00931">
    <property type="entry name" value="NB-ARC"/>
    <property type="match status" value="1"/>
</dbReference>
<dbReference type="Gene3D" id="3.80.10.10">
    <property type="entry name" value="Ribonuclease Inhibitor"/>
    <property type="match status" value="1"/>
</dbReference>
<protein>
    <submittedName>
        <fullName evidence="6">OLC1v1013839C1</fullName>
    </submittedName>
</protein>
<organism evidence="6 7">
    <name type="scientific">Oldenlandia corymbosa var. corymbosa</name>
    <dbReference type="NCBI Taxonomy" id="529605"/>
    <lineage>
        <taxon>Eukaryota</taxon>
        <taxon>Viridiplantae</taxon>
        <taxon>Streptophyta</taxon>
        <taxon>Embryophyta</taxon>
        <taxon>Tracheophyta</taxon>
        <taxon>Spermatophyta</taxon>
        <taxon>Magnoliopsida</taxon>
        <taxon>eudicotyledons</taxon>
        <taxon>Gunneridae</taxon>
        <taxon>Pentapetalae</taxon>
        <taxon>asterids</taxon>
        <taxon>lamiids</taxon>
        <taxon>Gentianales</taxon>
        <taxon>Rubiaceae</taxon>
        <taxon>Rubioideae</taxon>
        <taxon>Spermacoceae</taxon>
        <taxon>Hedyotis-Oldenlandia complex</taxon>
        <taxon>Oldenlandia</taxon>
    </lineage>
</organism>
<dbReference type="InterPro" id="IPR027417">
    <property type="entry name" value="P-loop_NTPase"/>
</dbReference>
<name>A0AAV1E1F4_OLDCO</name>
<evidence type="ECO:0000313" key="7">
    <source>
        <dbReference type="Proteomes" id="UP001161247"/>
    </source>
</evidence>
<evidence type="ECO:0000256" key="2">
    <source>
        <dbReference type="ARBA" id="ARBA00022741"/>
    </source>
</evidence>
<dbReference type="Gene3D" id="3.40.50.300">
    <property type="entry name" value="P-loop containing nucleotide triphosphate hydrolases"/>
    <property type="match status" value="1"/>
</dbReference>
<keyword evidence="7" id="KW-1185">Reference proteome</keyword>
<evidence type="ECO:0000256" key="4">
    <source>
        <dbReference type="ARBA" id="ARBA00022840"/>
    </source>
</evidence>
<evidence type="ECO:0000256" key="1">
    <source>
        <dbReference type="ARBA" id="ARBA00008894"/>
    </source>
</evidence>
<dbReference type="GO" id="GO:0006952">
    <property type="term" value="P:defense response"/>
    <property type="evidence" value="ECO:0007669"/>
    <property type="project" value="UniProtKB-KW"/>
</dbReference>
<dbReference type="SUPFAM" id="SSF52540">
    <property type="entry name" value="P-loop containing nucleoside triphosphate hydrolases"/>
    <property type="match status" value="1"/>
</dbReference>
<accession>A0AAV1E1F4</accession>
<proteinExistence type="inferred from homology"/>
<dbReference type="PRINTS" id="PR00364">
    <property type="entry name" value="DISEASERSIST"/>
</dbReference>
<dbReference type="PANTHER" id="PTHR15140">
    <property type="entry name" value="TUBULIN-SPECIFIC CHAPERONE E"/>
    <property type="match status" value="1"/>
</dbReference>
<reference evidence="6" key="1">
    <citation type="submission" date="2023-03" db="EMBL/GenBank/DDBJ databases">
        <authorList>
            <person name="Julca I."/>
        </authorList>
    </citation>
    <scope>NUCLEOTIDE SEQUENCE</scope>
</reference>
<keyword evidence="3" id="KW-0611">Plant defense</keyword>
<feature type="domain" description="NB-ARC" evidence="5">
    <location>
        <begin position="502"/>
        <end position="673"/>
    </location>
</feature>
<dbReference type="PANTHER" id="PTHR15140:SF39">
    <property type="entry name" value="LATE BLIGHT RESISTANCE PROTEIN HOMOLOG R1B-14"/>
    <property type="match status" value="1"/>
</dbReference>
<dbReference type="Proteomes" id="UP001161247">
    <property type="component" value="Chromosome 7"/>
</dbReference>
<evidence type="ECO:0000259" key="5">
    <source>
        <dbReference type="Pfam" id="PF00931"/>
    </source>
</evidence>
<dbReference type="SUPFAM" id="SSF52058">
    <property type="entry name" value="L domain-like"/>
    <property type="match status" value="1"/>
</dbReference>
<keyword evidence="4" id="KW-0067">ATP-binding</keyword>
<evidence type="ECO:0000256" key="3">
    <source>
        <dbReference type="ARBA" id="ARBA00022821"/>
    </source>
</evidence>
<keyword evidence="2" id="KW-0547">Nucleotide-binding</keyword>
<evidence type="ECO:0000313" key="6">
    <source>
        <dbReference type="EMBL" id="CAI9113266.1"/>
    </source>
</evidence>
<dbReference type="FunFam" id="3.40.50.300:FF:001091">
    <property type="entry name" value="Probable disease resistance protein At1g61300"/>
    <property type="match status" value="1"/>
</dbReference>
<dbReference type="EMBL" id="OX459124">
    <property type="protein sequence ID" value="CAI9113266.1"/>
    <property type="molecule type" value="Genomic_DNA"/>
</dbReference>